<dbReference type="Pfam" id="PF13673">
    <property type="entry name" value="Acetyltransf_10"/>
    <property type="match status" value="1"/>
</dbReference>
<dbReference type="STRING" id="1219011.GCA_001895045_04068"/>
<dbReference type="KEGG" id="rcr:NCTC10994_02291"/>
<dbReference type="InterPro" id="IPR016181">
    <property type="entry name" value="Acyl_CoA_acyltransferase"/>
</dbReference>
<keyword evidence="2" id="KW-0012">Acyltransferase</keyword>
<dbReference type="PROSITE" id="PS51186">
    <property type="entry name" value="GNAT"/>
    <property type="match status" value="1"/>
</dbReference>
<dbReference type="RefSeq" id="WP_072705168.1">
    <property type="nucleotide sequence ID" value="NZ_JAFBBL010000001.1"/>
</dbReference>
<evidence type="ECO:0000313" key="2">
    <source>
        <dbReference type="EMBL" id="SQI32645.1"/>
    </source>
</evidence>
<protein>
    <submittedName>
        <fullName evidence="2">Putative acyltransferase</fullName>
    </submittedName>
</protein>
<keyword evidence="2" id="KW-0808">Transferase</keyword>
<dbReference type="Gene3D" id="3.40.630.30">
    <property type="match status" value="1"/>
</dbReference>
<keyword evidence="3" id="KW-1185">Reference proteome</keyword>
<dbReference type="GO" id="GO:0016747">
    <property type="term" value="F:acyltransferase activity, transferring groups other than amino-acyl groups"/>
    <property type="evidence" value="ECO:0007669"/>
    <property type="project" value="InterPro"/>
</dbReference>
<dbReference type="InterPro" id="IPR000182">
    <property type="entry name" value="GNAT_dom"/>
</dbReference>
<dbReference type="Proteomes" id="UP000249091">
    <property type="component" value="Chromosome 1"/>
</dbReference>
<accession>A0A2X4X011</accession>
<dbReference type="SUPFAM" id="SSF55729">
    <property type="entry name" value="Acyl-CoA N-acyltransferases (Nat)"/>
    <property type="match status" value="1"/>
</dbReference>
<organism evidence="2 3">
    <name type="scientific">Rhodococcus coprophilus</name>
    <dbReference type="NCBI Taxonomy" id="38310"/>
    <lineage>
        <taxon>Bacteria</taxon>
        <taxon>Bacillati</taxon>
        <taxon>Actinomycetota</taxon>
        <taxon>Actinomycetes</taxon>
        <taxon>Mycobacteriales</taxon>
        <taxon>Nocardiaceae</taxon>
        <taxon>Rhodococcus</taxon>
    </lineage>
</organism>
<name>A0A2X4X011_9NOCA</name>
<proteinExistence type="predicted"/>
<evidence type="ECO:0000313" key="3">
    <source>
        <dbReference type="Proteomes" id="UP000249091"/>
    </source>
</evidence>
<reference evidence="2 3" key="1">
    <citation type="submission" date="2018-06" db="EMBL/GenBank/DDBJ databases">
        <authorList>
            <consortium name="Pathogen Informatics"/>
            <person name="Doyle S."/>
        </authorList>
    </citation>
    <scope>NUCLEOTIDE SEQUENCE [LARGE SCALE GENOMIC DNA]</scope>
    <source>
        <strain evidence="2 3">NCTC10994</strain>
    </source>
</reference>
<gene>
    <name evidence="2" type="ORF">NCTC10994_02291</name>
</gene>
<dbReference type="CDD" id="cd04301">
    <property type="entry name" value="NAT_SF"/>
    <property type="match status" value="1"/>
</dbReference>
<sequence>MTSIRSATLDRLAPATLYRIVRLRTEVFVYEQGIVCEPELDGLDLEPTTMHYWAEEDGDVVATLRVLADGPVVHIGRVATAKRARGRGIAARLIETALDDFPQPIEIHAQAYLEDWYGRFGFERTGPNFLEAGIDHVPMRRSGR</sequence>
<dbReference type="EMBL" id="LS483468">
    <property type="protein sequence ID" value="SQI32645.1"/>
    <property type="molecule type" value="Genomic_DNA"/>
</dbReference>
<feature type="domain" description="N-acetyltransferase" evidence="1">
    <location>
        <begin position="7"/>
        <end position="144"/>
    </location>
</feature>
<dbReference type="AlphaFoldDB" id="A0A2X4X011"/>
<evidence type="ECO:0000259" key="1">
    <source>
        <dbReference type="PROSITE" id="PS51186"/>
    </source>
</evidence>